<proteinExistence type="predicted"/>
<dbReference type="EMBL" id="MW046590">
    <property type="protein sequence ID" value="QTE04047.1"/>
    <property type="molecule type" value="Genomic_DNA"/>
</dbReference>
<evidence type="ECO:0000313" key="2">
    <source>
        <dbReference type="EMBL" id="QTE04047.1"/>
    </source>
</evidence>
<protein>
    <submittedName>
        <fullName evidence="2">Capsid protein</fullName>
    </submittedName>
</protein>
<reference evidence="2" key="1">
    <citation type="submission" date="2020-09" db="EMBL/GenBank/DDBJ databases">
        <title>Parvovirus dark matter in the feces of wild birds.</title>
        <authorList>
            <person name="Dai Z."/>
            <person name="Yang S."/>
            <person name="Zhang W."/>
        </authorList>
    </citation>
    <scope>NUCLEOTIDE SEQUENCE</scope>
    <source>
        <strain evidence="2">Plw155par012</strain>
    </source>
</reference>
<organism evidence="2">
    <name type="scientific">Phylloscopus proregulus parvoviridae sp</name>
    <dbReference type="NCBI Taxonomy" id="2794532"/>
    <lineage>
        <taxon>Viruses</taxon>
        <taxon>Monodnaviria</taxon>
        <taxon>Shotokuvirae</taxon>
        <taxon>Cossaviricota</taxon>
        <taxon>Quintoviricetes</taxon>
        <taxon>Piccovirales</taxon>
        <taxon>Parvoviridae</taxon>
    </lineage>
</organism>
<sequence length="389" mass="44573">MPFVEYENANFAYLTNAINQVFWADKEAQTDNFVWQNTGWHVLENKQWKNFLTPKQWFDLVTNHDRVRIVKCSAIVQNMIPLTDNLSISQDTTFMSFNNTIYALGYTDKCYETLPVESDTNINYREGAIVSETDGTISKKVVIPLYRHPIIRYNATTNLTSQSWDPFCKPHNLMELRPGKNSIVFEWERDSSDDDIAWFSTAKYCSVQNTGDNTNSPLFFDASANHQNEWITPPCVIKNDPRVAAYDRKRGTLYQRFFNKPITNWFLKLIPIINQKNALLKHTAQVCIVRKITFEVTPRCNTTNWPQLDYTFADMGKFSVGGVNYTTAIGKVNHVDAPPFASQADFTDYPYVKPVTPSEENDTPKGKPKKGGAKAYSVMSYDSDSEICK</sequence>
<evidence type="ECO:0000256" key="1">
    <source>
        <dbReference type="SAM" id="MobiDB-lite"/>
    </source>
</evidence>
<feature type="region of interest" description="Disordered" evidence="1">
    <location>
        <begin position="351"/>
        <end position="389"/>
    </location>
</feature>
<accession>A0A8A4XD13</accession>
<name>A0A8A4XD13_9VIRU</name>